<dbReference type="Proteomes" id="UP000054721">
    <property type="component" value="Unassembled WGS sequence"/>
</dbReference>
<evidence type="ECO:0000313" key="2">
    <source>
        <dbReference type="Proteomes" id="UP000054721"/>
    </source>
</evidence>
<organism evidence="1 2">
    <name type="scientific">Trichinella nativa</name>
    <dbReference type="NCBI Taxonomy" id="6335"/>
    <lineage>
        <taxon>Eukaryota</taxon>
        <taxon>Metazoa</taxon>
        <taxon>Ecdysozoa</taxon>
        <taxon>Nematoda</taxon>
        <taxon>Enoplea</taxon>
        <taxon>Dorylaimia</taxon>
        <taxon>Trichinellida</taxon>
        <taxon>Trichinellidae</taxon>
        <taxon>Trichinella</taxon>
    </lineage>
</organism>
<comment type="caution">
    <text evidence="1">The sequence shown here is derived from an EMBL/GenBank/DDBJ whole genome shotgun (WGS) entry which is preliminary data.</text>
</comment>
<evidence type="ECO:0000313" key="1">
    <source>
        <dbReference type="EMBL" id="KRZ49138.1"/>
    </source>
</evidence>
<keyword evidence="2" id="KW-1185">Reference proteome</keyword>
<dbReference type="EMBL" id="JYDW01000333">
    <property type="protein sequence ID" value="KRZ49138.1"/>
    <property type="molecule type" value="Genomic_DNA"/>
</dbReference>
<name>A0A0V1KQ23_9BILA</name>
<accession>A0A0V1KQ23</accession>
<gene>
    <name evidence="1" type="ORF">T02_14685</name>
</gene>
<reference evidence="1 2" key="1">
    <citation type="submission" date="2015-05" db="EMBL/GenBank/DDBJ databases">
        <title>Evolution of Trichinella species and genotypes.</title>
        <authorList>
            <person name="Korhonen P.K."/>
            <person name="Edoardo P."/>
            <person name="Giuseppe L.R."/>
            <person name="Gasser R.B."/>
        </authorList>
    </citation>
    <scope>NUCLEOTIDE SEQUENCE [LARGE SCALE GENOMIC DNA]</scope>
    <source>
        <strain evidence="1">ISS10</strain>
    </source>
</reference>
<proteinExistence type="predicted"/>
<protein>
    <submittedName>
        <fullName evidence="1">Uncharacterized protein</fullName>
    </submittedName>
</protein>
<sequence>MTFFKAEVRQEPVSLLSAVKFRRSFWKDENIVYNCFVTFHTRKTNSIYGALEEETPMIANKKVYLLEEFHLGVSLQHYLQLRQHSLEQILEHVGRTCRNVECPAQDVKLFAVRHFKID</sequence>
<dbReference type="AlphaFoldDB" id="A0A0V1KQ23"/>